<evidence type="ECO:0000313" key="4">
    <source>
        <dbReference type="EMBL" id="PHH64212.1"/>
    </source>
</evidence>
<feature type="compositionally biased region" description="Low complexity" evidence="2">
    <location>
        <begin position="125"/>
        <end position="135"/>
    </location>
</feature>
<evidence type="ECO:0000313" key="5">
    <source>
        <dbReference type="Proteomes" id="UP000226192"/>
    </source>
</evidence>
<dbReference type="AlphaFoldDB" id="A0A2C5YAC7"/>
<dbReference type="OrthoDB" id="4850804at2759"/>
<feature type="region of interest" description="Disordered" evidence="2">
    <location>
        <begin position="212"/>
        <end position="244"/>
    </location>
</feature>
<feature type="region of interest" description="Disordered" evidence="2">
    <location>
        <begin position="125"/>
        <end position="159"/>
    </location>
</feature>
<reference evidence="4 5" key="1">
    <citation type="submission" date="2017-06" db="EMBL/GenBank/DDBJ databases">
        <title>Ant-infecting Ophiocordyceps genomes reveal a high diversity of potential behavioral manipulation genes and a possible major role for enterotoxins.</title>
        <authorList>
            <person name="De Bekker C."/>
            <person name="Evans H.C."/>
            <person name="Brachmann A."/>
            <person name="Hughes D.P."/>
        </authorList>
    </citation>
    <scope>NUCLEOTIDE SEQUENCE [LARGE SCALE GENOMIC DNA]</scope>
    <source>
        <strain evidence="4 5">Map64</strain>
    </source>
</reference>
<evidence type="ECO:0000256" key="3">
    <source>
        <dbReference type="SAM" id="Phobius"/>
    </source>
</evidence>
<dbReference type="STRING" id="1399860.A0A2C5YAC7"/>
<organism evidence="4 5">
    <name type="scientific">Ophiocordyceps australis</name>
    <dbReference type="NCBI Taxonomy" id="1399860"/>
    <lineage>
        <taxon>Eukaryota</taxon>
        <taxon>Fungi</taxon>
        <taxon>Dikarya</taxon>
        <taxon>Ascomycota</taxon>
        <taxon>Pezizomycotina</taxon>
        <taxon>Sordariomycetes</taxon>
        <taxon>Hypocreomycetidae</taxon>
        <taxon>Hypocreales</taxon>
        <taxon>Ophiocordycipitaceae</taxon>
        <taxon>Ophiocordyceps</taxon>
    </lineage>
</organism>
<dbReference type="EMBL" id="NJET01000034">
    <property type="protein sequence ID" value="PHH64212.1"/>
    <property type="molecule type" value="Genomic_DNA"/>
</dbReference>
<dbReference type="InterPro" id="IPR001138">
    <property type="entry name" value="Zn2Cys6_DnaBD"/>
</dbReference>
<keyword evidence="3" id="KW-1133">Transmembrane helix</keyword>
<dbReference type="GO" id="GO:0000981">
    <property type="term" value="F:DNA-binding transcription factor activity, RNA polymerase II-specific"/>
    <property type="evidence" value="ECO:0007669"/>
    <property type="project" value="InterPro"/>
</dbReference>
<dbReference type="GO" id="GO:0008270">
    <property type="term" value="F:zinc ion binding"/>
    <property type="evidence" value="ECO:0007669"/>
    <property type="project" value="InterPro"/>
</dbReference>
<feature type="compositionally biased region" description="Low complexity" evidence="2">
    <location>
        <begin position="692"/>
        <end position="703"/>
    </location>
</feature>
<accession>A0A2C5YAC7</accession>
<evidence type="ECO:0008006" key="6">
    <source>
        <dbReference type="Google" id="ProtNLM"/>
    </source>
</evidence>
<proteinExistence type="predicted"/>
<comment type="caution">
    <text evidence="4">The sequence shown here is derived from an EMBL/GenBank/DDBJ whole genome shotgun (WGS) entry which is preliminary data.</text>
</comment>
<dbReference type="CDD" id="cd00067">
    <property type="entry name" value="GAL4"/>
    <property type="match status" value="1"/>
</dbReference>
<feature type="region of interest" description="Disordered" evidence="2">
    <location>
        <begin position="682"/>
        <end position="703"/>
    </location>
</feature>
<keyword evidence="5" id="KW-1185">Reference proteome</keyword>
<keyword evidence="1" id="KW-0539">Nucleus</keyword>
<feature type="transmembrane region" description="Helical" evidence="3">
    <location>
        <begin position="768"/>
        <end position="788"/>
    </location>
</feature>
<evidence type="ECO:0000256" key="2">
    <source>
        <dbReference type="SAM" id="MobiDB-lite"/>
    </source>
</evidence>
<name>A0A2C5YAC7_9HYPO</name>
<evidence type="ECO:0000256" key="1">
    <source>
        <dbReference type="ARBA" id="ARBA00023242"/>
    </source>
</evidence>
<keyword evidence="3" id="KW-0812">Transmembrane</keyword>
<protein>
    <recommendedName>
        <fullName evidence="6">Zn(2)-C6 fungal-type domain-containing protein</fullName>
    </recommendedName>
</protein>
<sequence length="833" mass="88386">MADSTSRSGLPMGFSVFQPAPGAQLEFSPPLGTRQLDGLVHAYIPGPAPIMEKRASISVDFLYCLRQTGQVYKFYAVSPPASATSMSTSPSSDSSCSSPLDTCVGHLSANTSPVAGSWDWSATASLSSRSSPSSQRARRPGAKTSTWPSRHQTRDYSHLPGMKILTKDGRDVTNSASRGCKTKEQRDHAHLMRIIKACSDCRRKKIRCDPSHKKRGADAARPPATRVGVRKKEKDVAQSQPCLRQRQTALQTQQSLGTEAASPSSRLDFLVPTSSLDCDFDFSLPGFDSADENQQSCSTDSWEQFIEYPPADFIPDVDLDMFINNSPLADFQGHSACLDWGSNSSSLGLESNSPPMSYPYMSPPLSSAAFAPPHSLDPSAPPGSSANNGLCNALLPYDAPGGVGMDYKDFNLYSPRSSFSEDDNMLSIGSWRDKCPRPDLLGVQDESSRVQLAQPLASSASRSSSDNGDAREMLHAALVAKQQQLARQHAVLSSVVFTSSGALDCPLSAAAAPPLHGHDGGVEQGTNTSADAMSLGATSRSLADALQRPAESALLHGQPYNAHHDLARMPYHLHATCTTLSSLPCLKDRLQHVSRPSHVTDSCLVRLASPSDAQENTASCSSEQPLVRGLVDATLRCRRLVSTTGSSLDEQACVSTNALGWRQWPQDDGTVAVVASTPRAPCWSTQHPPQPASSVAPTSSAATPAQPQLGLLDTAVAHGNALRQLCTAGQATTKLRTPAMGKLRRAVNVVLALSGFASLLLAHGLCAAPPACSVYVLGAVLVLVTRVANAASRVRAVSTGQASRVLCEVSKRDGGQAACRAAWVTCWRSVAST</sequence>
<gene>
    <name evidence="4" type="ORF">CDD81_4826</name>
</gene>
<keyword evidence="3" id="KW-0472">Membrane</keyword>
<dbReference type="Proteomes" id="UP000226192">
    <property type="component" value="Unassembled WGS sequence"/>
</dbReference>